<sequence length="41" mass="4474">MMEAGVPIADIVLSGDWKSVTMPVRYGQQYTASKTGMAKVR</sequence>
<protein>
    <submittedName>
        <fullName evidence="1">Uncharacterized protein</fullName>
    </submittedName>
</protein>
<keyword evidence="2" id="KW-1185">Reference proteome</keyword>
<comment type="caution">
    <text evidence="1">The sequence shown here is derived from an EMBL/GenBank/DDBJ whole genome shotgun (WGS) entry which is preliminary data.</text>
</comment>
<organism evidence="1 2">
    <name type="scientific">Paraglaciecola aquimarina</name>
    <dbReference type="NCBI Taxonomy" id="1235557"/>
    <lineage>
        <taxon>Bacteria</taxon>
        <taxon>Pseudomonadati</taxon>
        <taxon>Pseudomonadota</taxon>
        <taxon>Gammaproteobacteria</taxon>
        <taxon>Alteromonadales</taxon>
        <taxon>Alteromonadaceae</taxon>
        <taxon>Paraglaciecola</taxon>
    </lineage>
</organism>
<evidence type="ECO:0000313" key="2">
    <source>
        <dbReference type="Proteomes" id="UP001247805"/>
    </source>
</evidence>
<evidence type="ECO:0000313" key="1">
    <source>
        <dbReference type="EMBL" id="MDU0352530.1"/>
    </source>
</evidence>
<gene>
    <name evidence="1" type="ORF">RS130_00180</name>
</gene>
<dbReference type="EMBL" id="JAWDIO010000001">
    <property type="protein sequence ID" value="MDU0352530.1"/>
    <property type="molecule type" value="Genomic_DNA"/>
</dbReference>
<dbReference type="Proteomes" id="UP001247805">
    <property type="component" value="Unassembled WGS sequence"/>
</dbReference>
<proteinExistence type="predicted"/>
<dbReference type="RefSeq" id="WP_316024246.1">
    <property type="nucleotide sequence ID" value="NZ_JAWDIO010000001.1"/>
</dbReference>
<accession>A0ABU3SRA5</accession>
<name>A0ABU3SRA5_9ALTE</name>
<reference evidence="1 2" key="1">
    <citation type="submission" date="2023-10" db="EMBL/GenBank/DDBJ databases">
        <title>Glaciecola aquimarina strain GGW-M5 nov., isolated from a coastal seawater.</title>
        <authorList>
            <person name="Bayburt H."/>
            <person name="Kim J.M."/>
            <person name="Choi B.J."/>
            <person name="Jeon C.O."/>
        </authorList>
    </citation>
    <scope>NUCLEOTIDE SEQUENCE [LARGE SCALE GENOMIC DNA]</scope>
    <source>
        <strain evidence="1 2">KCTC 32108</strain>
    </source>
</reference>